<dbReference type="Proteomes" id="UP000593737">
    <property type="component" value="Chromosome"/>
</dbReference>
<name>A0A7S8J0J9_9BACT</name>
<evidence type="ECO:0000313" key="1">
    <source>
        <dbReference type="EMBL" id="QPD05418.1"/>
    </source>
</evidence>
<evidence type="ECO:0000313" key="2">
    <source>
        <dbReference type="Proteomes" id="UP000593737"/>
    </source>
</evidence>
<organism evidence="1 2">
    <name type="scientific">Candidatus Nitrospira kreftii</name>
    <dbReference type="NCBI Taxonomy" id="2652173"/>
    <lineage>
        <taxon>Bacteria</taxon>
        <taxon>Pseudomonadati</taxon>
        <taxon>Nitrospirota</taxon>
        <taxon>Nitrospiria</taxon>
        <taxon>Nitrospirales</taxon>
        <taxon>Nitrospiraceae</taxon>
        <taxon>Nitrospira</taxon>
    </lineage>
</organism>
<reference evidence="1 2" key="1">
    <citation type="journal article" date="2020" name="ISME J.">
        <title>Enrichment and physiological characterization of a novel comammox Nitrospira indicates ammonium inhibition of complete nitrification.</title>
        <authorList>
            <person name="Sakoula D."/>
            <person name="Koch H."/>
            <person name="Frank J."/>
            <person name="Jetten M.S.M."/>
            <person name="van Kessel M.A.H.J."/>
            <person name="Lucker S."/>
        </authorList>
    </citation>
    <scope>NUCLEOTIDE SEQUENCE [LARGE SCALE GENOMIC DNA]</scope>
    <source>
        <strain evidence="1">Comreactor17</strain>
    </source>
</reference>
<protein>
    <submittedName>
        <fullName evidence="1">Uncharacterized protein</fullName>
    </submittedName>
</protein>
<dbReference type="AlphaFoldDB" id="A0A7S8J0J9"/>
<gene>
    <name evidence="1" type="ORF">Nkreftii_003192</name>
</gene>
<accession>A0A7S8J0J9</accession>
<dbReference type="KEGG" id="nkf:Nkreftii_003192"/>
<dbReference type="EMBL" id="CP047423">
    <property type="protein sequence ID" value="QPD05418.1"/>
    <property type="molecule type" value="Genomic_DNA"/>
</dbReference>
<proteinExistence type="predicted"/>
<sequence length="82" mass="8917">MLVLFVCICVVSQMLGTPVTLIEVLTSELPGESVSEDFSVPPVTPEPDLTTQARLYENVDALQHLPILAISVFHPPDVSLPF</sequence>